<dbReference type="Proteomes" id="UP000035088">
    <property type="component" value="Unassembled WGS sequence"/>
</dbReference>
<accession>G7H0G5</accession>
<proteinExistence type="predicted"/>
<keyword evidence="3" id="KW-1185">Reference proteome</keyword>
<dbReference type="RefSeq" id="WP_007321416.1">
    <property type="nucleotide sequence ID" value="NZ_BAEE01000036.1"/>
</dbReference>
<dbReference type="AlphaFoldDB" id="G7H0G5"/>
<evidence type="ECO:0000313" key="3">
    <source>
        <dbReference type="Proteomes" id="UP000035088"/>
    </source>
</evidence>
<feature type="signal peptide" evidence="1">
    <location>
        <begin position="1"/>
        <end position="24"/>
    </location>
</feature>
<organism evidence="2 3">
    <name type="scientific">Gordonia araii NBRC 100433</name>
    <dbReference type="NCBI Taxonomy" id="1073574"/>
    <lineage>
        <taxon>Bacteria</taxon>
        <taxon>Bacillati</taxon>
        <taxon>Actinomycetota</taxon>
        <taxon>Actinomycetes</taxon>
        <taxon>Mycobacteriales</taxon>
        <taxon>Gordoniaceae</taxon>
        <taxon>Gordonia</taxon>
    </lineage>
</organism>
<gene>
    <name evidence="2" type="ORF">GOARA_036_00720</name>
</gene>
<sequence length="149" mass="16069">MHHLGKAALAAVTAAASAAAIVSAGTGETAAAPRYTANYPTPISGTSTTGAWWQGFLLNRAQTRQFHNDGTWTRFTWWDPAAYNTEMAKAFNPKRGGTGCIVVMTVVRNKAGVVSLATGPNYIREQGYATRRPDAPNALYWSTKNFRCV</sequence>
<comment type="caution">
    <text evidence="2">The sequence shown here is derived from an EMBL/GenBank/DDBJ whole genome shotgun (WGS) entry which is preliminary data.</text>
</comment>
<keyword evidence="1" id="KW-0732">Signal</keyword>
<protein>
    <submittedName>
        <fullName evidence="2">Uncharacterized protein</fullName>
    </submittedName>
</protein>
<dbReference type="EMBL" id="BAEE01000036">
    <property type="protein sequence ID" value="GAB09340.1"/>
    <property type="molecule type" value="Genomic_DNA"/>
</dbReference>
<name>G7H0G5_9ACTN</name>
<evidence type="ECO:0000313" key="2">
    <source>
        <dbReference type="EMBL" id="GAB09340.1"/>
    </source>
</evidence>
<dbReference type="OrthoDB" id="4375691at2"/>
<evidence type="ECO:0000256" key="1">
    <source>
        <dbReference type="SAM" id="SignalP"/>
    </source>
</evidence>
<reference evidence="2 3" key="1">
    <citation type="submission" date="2011-11" db="EMBL/GenBank/DDBJ databases">
        <title>Whole genome shotgun sequence of Gordonia araii NBRC 100433.</title>
        <authorList>
            <person name="Yoshida Y."/>
            <person name="Hosoyama A."/>
            <person name="Tsuchikane K."/>
            <person name="Katsumata H."/>
            <person name="Yamazaki S."/>
            <person name="Fujita N."/>
        </authorList>
    </citation>
    <scope>NUCLEOTIDE SEQUENCE [LARGE SCALE GENOMIC DNA]</scope>
    <source>
        <strain evidence="2 3">NBRC 100433</strain>
    </source>
</reference>
<feature type="chain" id="PRO_5039602277" evidence="1">
    <location>
        <begin position="25"/>
        <end position="149"/>
    </location>
</feature>